<dbReference type="RefSeq" id="WP_262067080.1">
    <property type="nucleotide sequence ID" value="NZ_JAMXOD010000022.1"/>
</dbReference>
<dbReference type="Proteomes" id="UP001523566">
    <property type="component" value="Unassembled WGS sequence"/>
</dbReference>
<feature type="domain" description="ABC transporter" evidence="11">
    <location>
        <begin position="261"/>
        <end position="452"/>
    </location>
</feature>
<reference evidence="12 13" key="1">
    <citation type="journal article" date="2022" name="Genome Biol. Evol.">
        <title>Host diet, physiology and behaviors set the stage for Lachnospiraceae cladogenesis.</title>
        <authorList>
            <person name="Vera-Ponce De Leon A."/>
            <person name="Schneider M."/>
            <person name="Jahnes B.C."/>
            <person name="Sadowski V."/>
            <person name="Camuy-Velez L.A."/>
            <person name="Duan J."/>
            <person name="Sabree Z.L."/>
        </authorList>
    </citation>
    <scope>NUCLEOTIDE SEQUENCE [LARGE SCALE GENOMIC DNA]</scope>
    <source>
        <strain evidence="12 13">PAL113</strain>
    </source>
</reference>
<dbReference type="SUPFAM" id="SSF52540">
    <property type="entry name" value="P-loop containing nucleoside triphosphate hydrolases"/>
    <property type="match status" value="2"/>
</dbReference>
<dbReference type="GO" id="GO:0005524">
    <property type="term" value="F:ATP binding"/>
    <property type="evidence" value="ECO:0007669"/>
    <property type="project" value="UniProtKB-KW"/>
</dbReference>
<dbReference type="PANTHER" id="PTHR43553">
    <property type="entry name" value="HEAVY METAL TRANSPORTER"/>
    <property type="match status" value="1"/>
</dbReference>
<proteinExistence type="inferred from homology"/>
<organism evidence="12 13">
    <name type="scientific">Aequitasia blattaphilus</name>
    <dbReference type="NCBI Taxonomy" id="2949332"/>
    <lineage>
        <taxon>Bacteria</taxon>
        <taxon>Bacillati</taxon>
        <taxon>Bacillota</taxon>
        <taxon>Clostridia</taxon>
        <taxon>Lachnospirales</taxon>
        <taxon>Lachnospiraceae</taxon>
        <taxon>Aequitasia</taxon>
    </lineage>
</organism>
<dbReference type="SMART" id="SM00382">
    <property type="entry name" value="AAA"/>
    <property type="match status" value="2"/>
</dbReference>
<dbReference type="Gene3D" id="3.40.50.300">
    <property type="entry name" value="P-loop containing nucleotide triphosphate hydrolases"/>
    <property type="match status" value="2"/>
</dbReference>
<keyword evidence="8" id="KW-1278">Translocase</keyword>
<evidence type="ECO:0000256" key="4">
    <source>
        <dbReference type="ARBA" id="ARBA00022475"/>
    </source>
</evidence>
<feature type="domain" description="ABC transporter" evidence="11">
    <location>
        <begin position="2"/>
        <end position="243"/>
    </location>
</feature>
<comment type="caution">
    <text evidence="12">The sequence shown here is derived from an EMBL/GenBank/DDBJ whole genome shotgun (WGS) entry which is preliminary data.</text>
</comment>
<keyword evidence="4" id="KW-1003">Cell membrane</keyword>
<evidence type="ECO:0000256" key="6">
    <source>
        <dbReference type="ARBA" id="ARBA00022741"/>
    </source>
</evidence>
<dbReference type="Pfam" id="PF00005">
    <property type="entry name" value="ABC_tran"/>
    <property type="match status" value="2"/>
</dbReference>
<accession>A0ABT1EEE2</accession>
<evidence type="ECO:0000256" key="8">
    <source>
        <dbReference type="ARBA" id="ARBA00022967"/>
    </source>
</evidence>
<sequence length="454" mass="50558">MIELKNVSFSYEEKQRNQDSIQNMDFYIKEGECIVFCGPSGCGKSTVLRLISGLIPSVYDGTKTGSVLVQGIPIESYTSNMTASTFGMVLQDPRSQFFMNNVLCELSFAGENLGIHKEVILNRIQTLSAQLNITHLLSQDINHLSSGEKQRVAIASAMLLSPSILLLDEPTANLDAASVKELVHLLIDLKKDGITIIISDHRLHPFLPVADRYLFIEDGLLKKEWLADEFSSLSLDAARRYGLRHKEMEQDFPNSSERNELSLENIGFYYKKALPVHVNTCLGLESGKVCFITGENGVGKTTLAKILCGLLKEKSGQVTYKNQRLSRKKRRSLSYFVMQDADYQLYTDSVGNELLLGRKATDAIKARAYKALDLFQLTHLKEKHPAALSGGEKQRLTLACAYCTDAKIIVLDEPTSGLDYHNVKRVATFIQELLSEGRMVAIITHDKVLSGLLS</sequence>
<evidence type="ECO:0000256" key="3">
    <source>
        <dbReference type="ARBA" id="ARBA00022448"/>
    </source>
</evidence>
<evidence type="ECO:0000259" key="11">
    <source>
        <dbReference type="PROSITE" id="PS50893"/>
    </source>
</evidence>
<evidence type="ECO:0000313" key="13">
    <source>
        <dbReference type="Proteomes" id="UP001523566"/>
    </source>
</evidence>
<evidence type="ECO:0000256" key="1">
    <source>
        <dbReference type="ARBA" id="ARBA00004202"/>
    </source>
</evidence>
<dbReference type="PROSITE" id="PS00211">
    <property type="entry name" value="ABC_TRANSPORTER_1"/>
    <property type="match status" value="2"/>
</dbReference>
<keyword evidence="3" id="KW-0813">Transport</keyword>
<keyword evidence="6" id="KW-0547">Nucleotide-binding</keyword>
<dbReference type="InterPro" id="IPR003593">
    <property type="entry name" value="AAA+_ATPase"/>
</dbReference>
<protein>
    <submittedName>
        <fullName evidence="12">ATP-binding cassette domain-containing protein</fullName>
    </submittedName>
</protein>
<dbReference type="InterPro" id="IPR050095">
    <property type="entry name" value="ECF_ABC_transporter_ATP-bd"/>
</dbReference>
<evidence type="ECO:0000256" key="10">
    <source>
        <dbReference type="ARBA" id="ARBA00025157"/>
    </source>
</evidence>
<evidence type="ECO:0000256" key="7">
    <source>
        <dbReference type="ARBA" id="ARBA00022840"/>
    </source>
</evidence>
<dbReference type="InterPro" id="IPR017871">
    <property type="entry name" value="ABC_transporter-like_CS"/>
</dbReference>
<dbReference type="PANTHER" id="PTHR43553:SF23">
    <property type="entry name" value="ABC TRANSPORTER ATP-BINDING COMPONENT"/>
    <property type="match status" value="1"/>
</dbReference>
<dbReference type="InterPro" id="IPR015856">
    <property type="entry name" value="ABC_transpr_CbiO/EcfA_su"/>
</dbReference>
<keyword evidence="5" id="KW-0677">Repeat</keyword>
<dbReference type="InterPro" id="IPR027417">
    <property type="entry name" value="P-loop_NTPase"/>
</dbReference>
<evidence type="ECO:0000256" key="9">
    <source>
        <dbReference type="ARBA" id="ARBA00023136"/>
    </source>
</evidence>
<keyword evidence="13" id="KW-1185">Reference proteome</keyword>
<comment type="subcellular location">
    <subcellularLocation>
        <location evidence="1">Cell membrane</location>
        <topology evidence="1">Peripheral membrane protein</topology>
    </subcellularLocation>
</comment>
<comment type="function">
    <text evidence="10">Probably part of an ABC transporter complex. Responsible for energy coupling to the transport system.</text>
</comment>
<evidence type="ECO:0000256" key="5">
    <source>
        <dbReference type="ARBA" id="ARBA00022737"/>
    </source>
</evidence>
<evidence type="ECO:0000256" key="2">
    <source>
        <dbReference type="ARBA" id="ARBA00005417"/>
    </source>
</evidence>
<comment type="similarity">
    <text evidence="2">Belongs to the ABC transporter superfamily.</text>
</comment>
<evidence type="ECO:0000313" key="12">
    <source>
        <dbReference type="EMBL" id="MCP1103307.1"/>
    </source>
</evidence>
<dbReference type="PROSITE" id="PS50893">
    <property type="entry name" value="ABC_TRANSPORTER_2"/>
    <property type="match status" value="2"/>
</dbReference>
<keyword evidence="9" id="KW-0472">Membrane</keyword>
<dbReference type="CDD" id="cd03225">
    <property type="entry name" value="ABC_cobalt_CbiO_domain1"/>
    <property type="match status" value="1"/>
</dbReference>
<keyword evidence="7 12" id="KW-0067">ATP-binding</keyword>
<name>A0ABT1EEE2_9FIRM</name>
<dbReference type="InterPro" id="IPR003439">
    <property type="entry name" value="ABC_transporter-like_ATP-bd"/>
</dbReference>
<gene>
    <name evidence="12" type="ORF">NK125_12920</name>
</gene>
<dbReference type="EMBL" id="JAMZFW010000022">
    <property type="protein sequence ID" value="MCP1103307.1"/>
    <property type="molecule type" value="Genomic_DNA"/>
</dbReference>